<keyword evidence="5 7" id="KW-1133">Transmembrane helix</keyword>
<feature type="transmembrane region" description="Helical" evidence="7">
    <location>
        <begin position="271"/>
        <end position="289"/>
    </location>
</feature>
<comment type="similarity">
    <text evidence="7">Belongs to the binding-protein-dependent transport system permease family.</text>
</comment>
<sequence length="296" mass="32866">MIQRTPLTLEGKMRRNYFLLSLPSFLIYSVGVLVPLLIGFYISLTDWNGFSPKMNFIGFENYSSMFTNPRFIHSMGFTVQFVIFNTIIQNALALLLALFIDSGIKAKNFFKTVVFIPCLLSPVLIGYLWSKLFGSIYPEILQSFGFGGNIKLLANPDTVLMGALIVNNWQWIGYWMLIYIAALQAVPGEMYEAAAIEGAGVFQKFIKITLPMIMPAVTVCITAITVGGFQVYDLLITLTGGGPGHASESFIMYVFNQAFASERAAFASANSMVYVLFLLAIASVQITLLKKREVQV</sequence>
<comment type="subcellular location">
    <subcellularLocation>
        <location evidence="1 7">Cell membrane</location>
        <topology evidence="1 7">Multi-pass membrane protein</topology>
    </subcellularLocation>
</comment>
<feature type="domain" description="ABC transmembrane type-1" evidence="8">
    <location>
        <begin position="75"/>
        <end position="285"/>
    </location>
</feature>
<protein>
    <submittedName>
        <fullName evidence="9">Raffinose/stachyose/melibiose transport system permease protein</fullName>
    </submittedName>
</protein>
<keyword evidence="4 7" id="KW-0812">Transmembrane</keyword>
<accession>A0A841R7D3</accession>
<organism evidence="9 10">
    <name type="scientific">Spirochaeta isovalerica</name>
    <dbReference type="NCBI Taxonomy" id="150"/>
    <lineage>
        <taxon>Bacteria</taxon>
        <taxon>Pseudomonadati</taxon>
        <taxon>Spirochaetota</taxon>
        <taxon>Spirochaetia</taxon>
        <taxon>Spirochaetales</taxon>
        <taxon>Spirochaetaceae</taxon>
        <taxon>Spirochaeta</taxon>
    </lineage>
</organism>
<keyword evidence="6 7" id="KW-0472">Membrane</keyword>
<reference evidence="9 10" key="1">
    <citation type="submission" date="2020-08" db="EMBL/GenBank/DDBJ databases">
        <title>Genomic Encyclopedia of Type Strains, Phase IV (KMG-IV): sequencing the most valuable type-strain genomes for metagenomic binning, comparative biology and taxonomic classification.</title>
        <authorList>
            <person name="Goeker M."/>
        </authorList>
    </citation>
    <scope>NUCLEOTIDE SEQUENCE [LARGE SCALE GENOMIC DNA]</scope>
    <source>
        <strain evidence="9 10">DSM 2461</strain>
    </source>
</reference>
<dbReference type="GO" id="GO:0055085">
    <property type="term" value="P:transmembrane transport"/>
    <property type="evidence" value="ECO:0007669"/>
    <property type="project" value="InterPro"/>
</dbReference>
<evidence type="ECO:0000256" key="2">
    <source>
        <dbReference type="ARBA" id="ARBA00022448"/>
    </source>
</evidence>
<name>A0A841R7D3_9SPIO</name>
<dbReference type="PANTHER" id="PTHR30193:SF37">
    <property type="entry name" value="INNER MEMBRANE ABC TRANSPORTER PERMEASE PROTEIN YCJO"/>
    <property type="match status" value="1"/>
</dbReference>
<dbReference type="PANTHER" id="PTHR30193">
    <property type="entry name" value="ABC TRANSPORTER PERMEASE PROTEIN"/>
    <property type="match status" value="1"/>
</dbReference>
<dbReference type="InterPro" id="IPR051393">
    <property type="entry name" value="ABC_transporter_permease"/>
</dbReference>
<dbReference type="Gene3D" id="1.10.3720.10">
    <property type="entry name" value="MetI-like"/>
    <property type="match status" value="1"/>
</dbReference>
<dbReference type="InterPro" id="IPR000515">
    <property type="entry name" value="MetI-like"/>
</dbReference>
<evidence type="ECO:0000256" key="3">
    <source>
        <dbReference type="ARBA" id="ARBA00022475"/>
    </source>
</evidence>
<comment type="caution">
    <text evidence="9">The sequence shown here is derived from an EMBL/GenBank/DDBJ whole genome shotgun (WGS) entry which is preliminary data.</text>
</comment>
<dbReference type="Pfam" id="PF00528">
    <property type="entry name" value="BPD_transp_1"/>
    <property type="match status" value="1"/>
</dbReference>
<feature type="transmembrane region" description="Helical" evidence="7">
    <location>
        <begin position="20"/>
        <end position="44"/>
    </location>
</feature>
<dbReference type="PROSITE" id="PS50928">
    <property type="entry name" value="ABC_TM1"/>
    <property type="match status" value="1"/>
</dbReference>
<dbReference type="CDD" id="cd06261">
    <property type="entry name" value="TM_PBP2"/>
    <property type="match status" value="1"/>
</dbReference>
<evidence type="ECO:0000313" key="10">
    <source>
        <dbReference type="Proteomes" id="UP000587760"/>
    </source>
</evidence>
<dbReference type="EMBL" id="JACHGJ010000002">
    <property type="protein sequence ID" value="MBB6479753.1"/>
    <property type="molecule type" value="Genomic_DNA"/>
</dbReference>
<evidence type="ECO:0000256" key="7">
    <source>
        <dbReference type="RuleBase" id="RU363032"/>
    </source>
</evidence>
<proteinExistence type="inferred from homology"/>
<keyword evidence="10" id="KW-1185">Reference proteome</keyword>
<evidence type="ECO:0000256" key="6">
    <source>
        <dbReference type="ARBA" id="ARBA00023136"/>
    </source>
</evidence>
<evidence type="ECO:0000256" key="5">
    <source>
        <dbReference type="ARBA" id="ARBA00022989"/>
    </source>
</evidence>
<dbReference type="SUPFAM" id="SSF161098">
    <property type="entry name" value="MetI-like"/>
    <property type="match status" value="1"/>
</dbReference>
<gene>
    <name evidence="9" type="ORF">HNR50_001411</name>
</gene>
<keyword evidence="2 7" id="KW-0813">Transport</keyword>
<feature type="transmembrane region" description="Helical" evidence="7">
    <location>
        <begin position="112"/>
        <end position="129"/>
    </location>
</feature>
<keyword evidence="3" id="KW-1003">Cell membrane</keyword>
<evidence type="ECO:0000313" key="9">
    <source>
        <dbReference type="EMBL" id="MBB6479753.1"/>
    </source>
</evidence>
<feature type="transmembrane region" description="Helical" evidence="7">
    <location>
        <begin position="208"/>
        <end position="232"/>
    </location>
</feature>
<dbReference type="RefSeq" id="WP_184745260.1">
    <property type="nucleotide sequence ID" value="NZ_JACHGJ010000002.1"/>
</dbReference>
<dbReference type="AlphaFoldDB" id="A0A841R7D3"/>
<evidence type="ECO:0000256" key="4">
    <source>
        <dbReference type="ARBA" id="ARBA00022692"/>
    </source>
</evidence>
<evidence type="ECO:0000256" key="1">
    <source>
        <dbReference type="ARBA" id="ARBA00004651"/>
    </source>
</evidence>
<evidence type="ECO:0000259" key="8">
    <source>
        <dbReference type="PROSITE" id="PS50928"/>
    </source>
</evidence>
<dbReference type="GO" id="GO:0005886">
    <property type="term" value="C:plasma membrane"/>
    <property type="evidence" value="ECO:0007669"/>
    <property type="project" value="UniProtKB-SubCell"/>
</dbReference>
<feature type="transmembrane region" description="Helical" evidence="7">
    <location>
        <begin position="77"/>
        <end position="100"/>
    </location>
</feature>
<feature type="transmembrane region" description="Helical" evidence="7">
    <location>
        <begin position="169"/>
        <end position="187"/>
    </location>
</feature>
<dbReference type="Proteomes" id="UP000587760">
    <property type="component" value="Unassembled WGS sequence"/>
</dbReference>
<dbReference type="InterPro" id="IPR035906">
    <property type="entry name" value="MetI-like_sf"/>
</dbReference>